<comment type="caution">
    <text evidence="2">The sequence shown here is derived from an EMBL/GenBank/DDBJ whole genome shotgun (WGS) entry which is preliminary data.</text>
</comment>
<dbReference type="GO" id="GO:0016787">
    <property type="term" value="F:hydrolase activity"/>
    <property type="evidence" value="ECO:0007669"/>
    <property type="project" value="UniProtKB-KW"/>
</dbReference>
<evidence type="ECO:0000256" key="1">
    <source>
        <dbReference type="SAM" id="MobiDB-lite"/>
    </source>
</evidence>
<dbReference type="AlphaFoldDB" id="A0A242MTU8"/>
<feature type="region of interest" description="Disordered" evidence="1">
    <location>
        <begin position="1"/>
        <end position="48"/>
    </location>
</feature>
<keyword evidence="2" id="KW-0808">Transferase</keyword>
<reference evidence="2 3" key="1">
    <citation type="submission" date="2017-03" db="EMBL/GenBank/DDBJ databases">
        <title>Genome analysis of strain PAMC 26577.</title>
        <authorList>
            <person name="Oh H.-M."/>
            <person name="Yang J.-A."/>
        </authorList>
    </citation>
    <scope>NUCLEOTIDE SEQUENCE [LARGE SCALE GENOMIC DNA]</scope>
    <source>
        <strain evidence="2 3">PAMC 26577</strain>
    </source>
</reference>
<gene>
    <name evidence="2" type="ORF">PAMC26577_14490</name>
</gene>
<name>A0A242MTU8_CABSO</name>
<evidence type="ECO:0000313" key="2">
    <source>
        <dbReference type="EMBL" id="OTP74806.1"/>
    </source>
</evidence>
<feature type="compositionally biased region" description="Basic and acidic residues" evidence="1">
    <location>
        <begin position="32"/>
        <end position="48"/>
    </location>
</feature>
<proteinExistence type="predicted"/>
<evidence type="ECO:0000313" key="3">
    <source>
        <dbReference type="Proteomes" id="UP000195221"/>
    </source>
</evidence>
<protein>
    <submittedName>
        <fullName evidence="2">IMP cyclohydrolase / Phosphoribosylaminoimidazolecarboxamide formyltransferase</fullName>
    </submittedName>
</protein>
<sequence length="48" mass="5513">MRRKADARSRAQTSRWQPVARSGVSRHQSQYVEKEASAARPDLIHLSH</sequence>
<dbReference type="EMBL" id="NBTZ01000058">
    <property type="protein sequence ID" value="OTP74806.1"/>
    <property type="molecule type" value="Genomic_DNA"/>
</dbReference>
<dbReference type="Proteomes" id="UP000195221">
    <property type="component" value="Unassembled WGS sequence"/>
</dbReference>
<accession>A0A242MTU8</accession>
<organism evidence="2 3">
    <name type="scientific">Caballeronia sordidicola</name>
    <name type="common">Burkholderia sordidicola</name>
    <dbReference type="NCBI Taxonomy" id="196367"/>
    <lineage>
        <taxon>Bacteria</taxon>
        <taxon>Pseudomonadati</taxon>
        <taxon>Pseudomonadota</taxon>
        <taxon>Betaproteobacteria</taxon>
        <taxon>Burkholderiales</taxon>
        <taxon>Burkholderiaceae</taxon>
        <taxon>Caballeronia</taxon>
    </lineage>
</organism>
<dbReference type="GO" id="GO:0016740">
    <property type="term" value="F:transferase activity"/>
    <property type="evidence" value="ECO:0007669"/>
    <property type="project" value="UniProtKB-KW"/>
</dbReference>
<keyword evidence="2" id="KW-0378">Hydrolase</keyword>